<evidence type="ECO:0000256" key="1">
    <source>
        <dbReference type="SAM" id="MobiDB-lite"/>
    </source>
</evidence>
<proteinExistence type="predicted"/>
<dbReference type="Proteomes" id="UP000076532">
    <property type="component" value="Unassembled WGS sequence"/>
</dbReference>
<feature type="non-terminal residue" evidence="2">
    <location>
        <position position="1"/>
    </location>
</feature>
<accession>A0A166MPJ7</accession>
<dbReference type="AlphaFoldDB" id="A0A166MPJ7"/>
<reference evidence="2 3" key="1">
    <citation type="journal article" date="2016" name="Mol. Biol. Evol.">
        <title>Comparative Genomics of Early-Diverging Mushroom-Forming Fungi Provides Insights into the Origins of Lignocellulose Decay Capabilities.</title>
        <authorList>
            <person name="Nagy L.G."/>
            <person name="Riley R."/>
            <person name="Tritt A."/>
            <person name="Adam C."/>
            <person name="Daum C."/>
            <person name="Floudas D."/>
            <person name="Sun H."/>
            <person name="Yadav J.S."/>
            <person name="Pangilinan J."/>
            <person name="Larsson K.H."/>
            <person name="Matsuura K."/>
            <person name="Barry K."/>
            <person name="Labutti K."/>
            <person name="Kuo R."/>
            <person name="Ohm R.A."/>
            <person name="Bhattacharya S.S."/>
            <person name="Shirouzu T."/>
            <person name="Yoshinaga Y."/>
            <person name="Martin F.M."/>
            <person name="Grigoriev I.V."/>
            <person name="Hibbett D.S."/>
        </authorList>
    </citation>
    <scope>NUCLEOTIDE SEQUENCE [LARGE SCALE GENOMIC DNA]</scope>
    <source>
        <strain evidence="2 3">CBS 109695</strain>
    </source>
</reference>
<gene>
    <name evidence="2" type="ORF">FIBSPDRAFT_857636</name>
</gene>
<organism evidence="2 3">
    <name type="scientific">Athelia psychrophila</name>
    <dbReference type="NCBI Taxonomy" id="1759441"/>
    <lineage>
        <taxon>Eukaryota</taxon>
        <taxon>Fungi</taxon>
        <taxon>Dikarya</taxon>
        <taxon>Basidiomycota</taxon>
        <taxon>Agaricomycotina</taxon>
        <taxon>Agaricomycetes</taxon>
        <taxon>Agaricomycetidae</taxon>
        <taxon>Atheliales</taxon>
        <taxon>Atheliaceae</taxon>
        <taxon>Athelia</taxon>
    </lineage>
</organism>
<evidence type="ECO:0000313" key="2">
    <source>
        <dbReference type="EMBL" id="KZP24183.1"/>
    </source>
</evidence>
<feature type="compositionally biased region" description="Polar residues" evidence="1">
    <location>
        <begin position="30"/>
        <end position="42"/>
    </location>
</feature>
<keyword evidence="3" id="KW-1185">Reference proteome</keyword>
<dbReference type="EMBL" id="KV417528">
    <property type="protein sequence ID" value="KZP24183.1"/>
    <property type="molecule type" value="Genomic_DNA"/>
</dbReference>
<evidence type="ECO:0000313" key="3">
    <source>
        <dbReference type="Proteomes" id="UP000076532"/>
    </source>
</evidence>
<sequence length="56" mass="5545">VCSEAPSTGARYASIATARSLSSPILPASSCLSSSPNVSASRGSEGVDVNTKSTKT</sequence>
<protein>
    <submittedName>
        <fullName evidence="2">Uncharacterized protein</fullName>
    </submittedName>
</protein>
<name>A0A166MPJ7_9AGAM</name>
<feature type="region of interest" description="Disordered" evidence="1">
    <location>
        <begin position="28"/>
        <end position="56"/>
    </location>
</feature>